<evidence type="ECO:0000256" key="4">
    <source>
        <dbReference type="ARBA" id="ARBA00022989"/>
    </source>
</evidence>
<evidence type="ECO:0000256" key="5">
    <source>
        <dbReference type="ARBA" id="ARBA00023136"/>
    </source>
</evidence>
<reference evidence="10" key="1">
    <citation type="journal article" date="2011" name="J. Bacteriol.">
        <title>Genome sequences of eight morphologically diverse alphaproteobacteria.</title>
        <authorList>
            <consortium name="US DOE Joint Genome Institute"/>
            <person name="Brown P.J."/>
            <person name="Kysela D.T."/>
            <person name="Buechlein A."/>
            <person name="Hemmerich C."/>
            <person name="Brun Y.V."/>
        </authorList>
    </citation>
    <scope>NUCLEOTIDE SEQUENCE [LARGE SCALE GENOMIC DNA]</scope>
    <source>
        <strain evidence="10">ATCC 49814 / DSM 5838 / IFAM 1418</strain>
    </source>
</reference>
<dbReference type="OrthoDB" id="9803381at2"/>
<dbReference type="InterPro" id="IPR018076">
    <property type="entry name" value="T2SS_GspF_dom"/>
</dbReference>
<feature type="transmembrane region" description="Helical" evidence="7">
    <location>
        <begin position="102"/>
        <end position="121"/>
    </location>
</feature>
<dbReference type="Pfam" id="PF00482">
    <property type="entry name" value="T2SSF"/>
    <property type="match status" value="1"/>
</dbReference>
<feature type="transmembrane region" description="Helical" evidence="7">
    <location>
        <begin position="127"/>
        <end position="145"/>
    </location>
</feature>
<evidence type="ECO:0000313" key="10">
    <source>
        <dbReference type="Proteomes" id="UP000002745"/>
    </source>
</evidence>
<dbReference type="eggNOG" id="COG4965">
    <property type="taxonomic scope" value="Bacteria"/>
</dbReference>
<feature type="compositionally biased region" description="Basic and acidic residues" evidence="6">
    <location>
        <begin position="70"/>
        <end position="87"/>
    </location>
</feature>
<evidence type="ECO:0000256" key="6">
    <source>
        <dbReference type="SAM" id="MobiDB-lite"/>
    </source>
</evidence>
<evidence type="ECO:0000256" key="7">
    <source>
        <dbReference type="SAM" id="Phobius"/>
    </source>
</evidence>
<evidence type="ECO:0000256" key="3">
    <source>
        <dbReference type="ARBA" id="ARBA00022692"/>
    </source>
</evidence>
<keyword evidence="5 7" id="KW-0472">Membrane</keyword>
<dbReference type="HOGENOM" id="CLU_064305_1_1_5"/>
<feature type="region of interest" description="Disordered" evidence="6">
    <location>
        <begin position="66"/>
        <end position="87"/>
    </location>
</feature>
<dbReference type="KEGG" id="hba:Hbal_0850"/>
<evidence type="ECO:0000256" key="1">
    <source>
        <dbReference type="ARBA" id="ARBA00004651"/>
    </source>
</evidence>
<keyword evidence="10" id="KW-1185">Reference proteome</keyword>
<name>C6XQ27_HIRBI</name>
<organism evidence="9 10">
    <name type="scientific">Hirschia baltica (strain ATCC 49814 / DSM 5838 / IFAM 1418)</name>
    <dbReference type="NCBI Taxonomy" id="582402"/>
    <lineage>
        <taxon>Bacteria</taxon>
        <taxon>Pseudomonadati</taxon>
        <taxon>Pseudomonadota</taxon>
        <taxon>Alphaproteobacteria</taxon>
        <taxon>Hyphomonadales</taxon>
        <taxon>Hyphomonadaceae</taxon>
        <taxon>Hirschia</taxon>
    </lineage>
</organism>
<dbReference type="Gene3D" id="1.20.81.30">
    <property type="entry name" value="Type II secretion system (T2SS), domain F"/>
    <property type="match status" value="1"/>
</dbReference>
<evidence type="ECO:0000259" key="8">
    <source>
        <dbReference type="Pfam" id="PF00482"/>
    </source>
</evidence>
<dbReference type="PANTHER" id="PTHR35007">
    <property type="entry name" value="INTEGRAL MEMBRANE PROTEIN-RELATED"/>
    <property type="match status" value="1"/>
</dbReference>
<dbReference type="RefSeq" id="WP_015826694.1">
    <property type="nucleotide sequence ID" value="NC_012982.1"/>
</dbReference>
<feature type="domain" description="Type II secretion system protein GspF" evidence="8">
    <location>
        <begin position="165"/>
        <end position="289"/>
    </location>
</feature>
<evidence type="ECO:0000313" key="9">
    <source>
        <dbReference type="EMBL" id="ACT58544.1"/>
    </source>
</evidence>
<dbReference type="GO" id="GO:0005886">
    <property type="term" value="C:plasma membrane"/>
    <property type="evidence" value="ECO:0007669"/>
    <property type="project" value="UniProtKB-SubCell"/>
</dbReference>
<keyword evidence="2" id="KW-1003">Cell membrane</keyword>
<feature type="transmembrane region" description="Helical" evidence="7">
    <location>
        <begin position="6"/>
        <end position="27"/>
    </location>
</feature>
<dbReference type="STRING" id="582402.Hbal_0850"/>
<gene>
    <name evidence="9" type="ordered locus">Hbal_0850</name>
</gene>
<dbReference type="AlphaFoldDB" id="C6XQ27"/>
<feature type="transmembrane region" description="Helical" evidence="7">
    <location>
        <begin position="304"/>
        <end position="323"/>
    </location>
</feature>
<dbReference type="PANTHER" id="PTHR35007:SF1">
    <property type="entry name" value="PILUS ASSEMBLY PROTEIN"/>
    <property type="match status" value="1"/>
</dbReference>
<proteinExistence type="predicted"/>
<comment type="subcellular location">
    <subcellularLocation>
        <location evidence="1">Cell membrane</location>
        <topology evidence="1">Multi-pass membrane protein</topology>
    </subcellularLocation>
</comment>
<protein>
    <submittedName>
        <fullName evidence="9">Type II secretion system protein</fullName>
    </submittedName>
</protein>
<accession>C6XQ27</accession>
<dbReference type="Proteomes" id="UP000002745">
    <property type="component" value="Chromosome"/>
</dbReference>
<sequence>MDQTMIVYLIAGLAFVSVVGVGFAFTGGGTTKAQQKRFKQVAVGAGSGGKKNSSVDATLMRRKQMQDSMKTLRERENKRRKDTRGRTIKDKLAQAGWTIEPAMFWVLSAVTGVVVAGITFVLGQTPLIIAGAGFAGALGLPRWVVGMGISARQKKFTQQFSDGIDVIVRGVKSGLPLIECLRIIASESPAPLGTEFKRVIDAIQMGTTVEKSLSNMYNRMPLPEVNFFGIVIGIQQQSGGNLSEALGNLSEVLRSRKMLAEKVKALSSEAKASAMIIGALPIAVMILVYFSSPDYITLLFTHPTGHFMLMVGAGLMGAGIFVMKQMMKLDV</sequence>
<evidence type="ECO:0000256" key="2">
    <source>
        <dbReference type="ARBA" id="ARBA00022475"/>
    </source>
</evidence>
<dbReference type="EMBL" id="CP001678">
    <property type="protein sequence ID" value="ACT58544.1"/>
    <property type="molecule type" value="Genomic_DNA"/>
</dbReference>
<keyword evidence="4 7" id="KW-1133">Transmembrane helix</keyword>
<keyword evidence="3 7" id="KW-0812">Transmembrane</keyword>
<dbReference type="InterPro" id="IPR042094">
    <property type="entry name" value="T2SS_GspF_sf"/>
</dbReference>
<feature type="transmembrane region" description="Helical" evidence="7">
    <location>
        <begin position="272"/>
        <end position="292"/>
    </location>
</feature>